<feature type="signal peptide" evidence="2">
    <location>
        <begin position="1"/>
        <end position="17"/>
    </location>
</feature>
<reference evidence="4" key="1">
    <citation type="submission" date="2022-11" db="UniProtKB">
        <authorList>
            <consortium name="WormBaseParasite"/>
        </authorList>
    </citation>
    <scope>IDENTIFICATION</scope>
</reference>
<organism evidence="3 4">
    <name type="scientific">Plectus sambesii</name>
    <dbReference type="NCBI Taxonomy" id="2011161"/>
    <lineage>
        <taxon>Eukaryota</taxon>
        <taxon>Metazoa</taxon>
        <taxon>Ecdysozoa</taxon>
        <taxon>Nematoda</taxon>
        <taxon>Chromadorea</taxon>
        <taxon>Plectida</taxon>
        <taxon>Plectina</taxon>
        <taxon>Plectoidea</taxon>
        <taxon>Plectidae</taxon>
        <taxon>Plectus</taxon>
    </lineage>
</organism>
<keyword evidence="3" id="KW-1185">Reference proteome</keyword>
<sequence>MIRLFILLVVILTIVWAKQSCYSCTSAADVDDLNGWYWGPYLSKQPLKMKFGSDDCNLTPWVAGGFVNDCHSKCFTWQYNYTDAKTKNPAYETIRGCASQVPDFPVSSSDTCQDILQSKGGPHNVGGLHAGPGNYSEFINNSLFLVNFNSYNNSSSSKDNNHNYYYYCNASFQINTFHRRIVYSTVPTGFHFTIFLLFAAYVIIFLE</sequence>
<dbReference type="AlphaFoldDB" id="A0A914WFL6"/>
<dbReference type="WBParaSite" id="PSAMB.scaffold4004size16058.g23253.t1">
    <property type="protein sequence ID" value="PSAMB.scaffold4004size16058.g23253.t1"/>
    <property type="gene ID" value="PSAMB.scaffold4004size16058.g23253"/>
</dbReference>
<proteinExistence type="predicted"/>
<feature type="chain" id="PRO_5037620438" evidence="2">
    <location>
        <begin position="18"/>
        <end position="207"/>
    </location>
</feature>
<dbReference type="Proteomes" id="UP000887566">
    <property type="component" value="Unplaced"/>
</dbReference>
<protein>
    <submittedName>
        <fullName evidence="4">Uncharacterized protein</fullName>
    </submittedName>
</protein>
<evidence type="ECO:0000256" key="2">
    <source>
        <dbReference type="SAM" id="SignalP"/>
    </source>
</evidence>
<keyword evidence="2" id="KW-0732">Signal</keyword>
<keyword evidence="1" id="KW-0812">Transmembrane</keyword>
<keyword evidence="1" id="KW-0472">Membrane</keyword>
<evidence type="ECO:0000313" key="3">
    <source>
        <dbReference type="Proteomes" id="UP000887566"/>
    </source>
</evidence>
<evidence type="ECO:0000256" key="1">
    <source>
        <dbReference type="SAM" id="Phobius"/>
    </source>
</evidence>
<feature type="transmembrane region" description="Helical" evidence="1">
    <location>
        <begin position="181"/>
        <end position="206"/>
    </location>
</feature>
<keyword evidence="1" id="KW-1133">Transmembrane helix</keyword>
<name>A0A914WFL6_9BILA</name>
<evidence type="ECO:0000313" key="4">
    <source>
        <dbReference type="WBParaSite" id="PSAMB.scaffold4004size16058.g23253.t1"/>
    </source>
</evidence>
<accession>A0A914WFL6</accession>